<dbReference type="Proteomes" id="UP000289372">
    <property type="component" value="Unassembled WGS sequence"/>
</dbReference>
<name>A0AAQ0YN10_XANPE</name>
<comment type="caution">
    <text evidence="2">The sequence shown here is derived from an EMBL/GenBank/DDBJ whole genome shotgun (WGS) entry which is preliminary data.</text>
</comment>
<evidence type="ECO:0000313" key="3">
    <source>
        <dbReference type="Proteomes" id="UP000289372"/>
    </source>
</evidence>
<organism evidence="2 3">
    <name type="scientific">Xanthomonas perforans</name>
    <dbReference type="NCBI Taxonomy" id="442694"/>
    <lineage>
        <taxon>Bacteria</taxon>
        <taxon>Pseudomonadati</taxon>
        <taxon>Pseudomonadota</taxon>
        <taxon>Gammaproteobacteria</taxon>
        <taxon>Lysobacterales</taxon>
        <taxon>Lysobacteraceae</taxon>
        <taxon>Xanthomonas</taxon>
    </lineage>
</organism>
<evidence type="ECO:0000256" key="1">
    <source>
        <dbReference type="SAM" id="MobiDB-lite"/>
    </source>
</evidence>
<accession>A0AAQ0YN10</accession>
<sequence length="79" mass="8324">MAERAVASPSCRGRHRSGTCAYGPPEQAIDTQRVVIRADLRIGTATSVGTCSVRAPGRPTLRAGNRWRTASAATHPPSP</sequence>
<gene>
    <name evidence="2" type="ORF">DB769_15315</name>
</gene>
<dbReference type="AlphaFoldDB" id="A0AAQ0YN10"/>
<dbReference type="KEGG" id="xpe:BJD13_18240"/>
<feature type="region of interest" description="Disordered" evidence="1">
    <location>
        <begin position="1"/>
        <end position="25"/>
    </location>
</feature>
<evidence type="ECO:0000313" key="2">
    <source>
        <dbReference type="EMBL" id="RXD52268.1"/>
    </source>
</evidence>
<protein>
    <submittedName>
        <fullName evidence="2">4-oxalomesaconate hydratase</fullName>
    </submittedName>
</protein>
<dbReference type="EMBL" id="PUUL01000089">
    <property type="protein sequence ID" value="RXD52268.1"/>
    <property type="molecule type" value="Genomic_DNA"/>
</dbReference>
<proteinExistence type="predicted"/>
<feature type="region of interest" description="Disordered" evidence="1">
    <location>
        <begin position="51"/>
        <end position="79"/>
    </location>
</feature>
<reference evidence="2 3" key="1">
    <citation type="submission" date="2018-02" db="EMBL/GenBank/DDBJ databases">
        <title>Characterization of Xanthomonas diversity in transplant houses and field plants.</title>
        <authorList>
            <person name="Abrahamian P."/>
            <person name="Timilsina S."/>
            <person name="Minsavage G.V."/>
            <person name="Goss E.M."/>
            <person name="Jones J.B."/>
            <person name="Vallad G.E."/>
        </authorList>
    </citation>
    <scope>NUCLEOTIDE SEQUENCE [LARGE SCALE GENOMIC DNA]</scope>
    <source>
        <strain evidence="2 3">GEV2132</strain>
    </source>
</reference>